<reference evidence="2 3" key="1">
    <citation type="submission" date="2016-11" db="EMBL/GenBank/DDBJ databases">
        <authorList>
            <person name="Jaros S."/>
            <person name="Januszkiewicz K."/>
            <person name="Wedrychowicz H."/>
        </authorList>
    </citation>
    <scope>NUCLEOTIDE SEQUENCE [LARGE SCALE GENOMIC DNA]</scope>
    <source>
        <strain evidence="2 3">GAS242</strain>
    </source>
</reference>
<evidence type="ECO:0000313" key="2">
    <source>
        <dbReference type="EMBL" id="SHG45917.1"/>
    </source>
</evidence>
<protein>
    <submittedName>
        <fullName evidence="2">Chaperone TorD involved in molybdoenzyme TorA maturation</fullName>
    </submittedName>
</protein>
<dbReference type="PANTHER" id="PTHR34227">
    <property type="entry name" value="CHAPERONE PROTEIN YCDY"/>
    <property type="match status" value="1"/>
</dbReference>
<sequence length="223" mass="24342">MLPDIVVTAAPCHGNKPHREKMVDLASQETSKRLVDEIDRARAQEYALLASLLSRSPDSRLISALSRLQEDASPIGRAHMSLAEAAARASEESVAREYFDLFAGLGAEALLPYSSHYLAGGLYGRPLAQLRLSLQRLGIERSPERSEPEDHAAILCEIMAGLAGGDIAAPAGADRDFFVAHLSPWIRRFFVDLERARSADFYACVGAFGRTFVDIESEAFAHT</sequence>
<name>A0A1M5JZ97_9BRAD</name>
<proteinExistence type="predicted"/>
<dbReference type="InterPro" id="IPR050289">
    <property type="entry name" value="TorD/DmsD_chaperones"/>
</dbReference>
<evidence type="ECO:0000313" key="3">
    <source>
        <dbReference type="Proteomes" id="UP000190675"/>
    </source>
</evidence>
<keyword evidence="1" id="KW-0143">Chaperone</keyword>
<gene>
    <name evidence="2" type="ORF">SAMN05444169_2573</name>
</gene>
<dbReference type="SUPFAM" id="SSF89155">
    <property type="entry name" value="TorD-like"/>
    <property type="match status" value="1"/>
</dbReference>
<dbReference type="PANTHER" id="PTHR34227:SF1">
    <property type="entry name" value="DIMETHYL SULFOXIDE REDUCTASE CHAPERONE-RELATED"/>
    <property type="match status" value="1"/>
</dbReference>
<dbReference type="Proteomes" id="UP000190675">
    <property type="component" value="Chromosome I"/>
</dbReference>
<dbReference type="AlphaFoldDB" id="A0A1M5JZ97"/>
<dbReference type="OrthoDB" id="8526323at2"/>
<accession>A0A1M5JZ97</accession>
<dbReference type="EMBL" id="LT670818">
    <property type="protein sequence ID" value="SHG45917.1"/>
    <property type="molecule type" value="Genomic_DNA"/>
</dbReference>
<evidence type="ECO:0000256" key="1">
    <source>
        <dbReference type="ARBA" id="ARBA00023186"/>
    </source>
</evidence>
<dbReference type="InterPro" id="IPR020945">
    <property type="entry name" value="DMSO/NO3_reduct_chaperone"/>
</dbReference>
<dbReference type="Gene3D" id="1.10.3480.10">
    <property type="entry name" value="TorD-like"/>
    <property type="match status" value="1"/>
</dbReference>
<dbReference type="InterPro" id="IPR036411">
    <property type="entry name" value="TorD-like_sf"/>
</dbReference>
<dbReference type="RefSeq" id="WP_079566292.1">
    <property type="nucleotide sequence ID" value="NZ_LT670818.1"/>
</dbReference>
<dbReference type="Pfam" id="PF02613">
    <property type="entry name" value="Nitrate_red_del"/>
    <property type="match status" value="1"/>
</dbReference>
<organism evidence="2 3">
    <name type="scientific">Bradyrhizobium erythrophlei</name>
    <dbReference type="NCBI Taxonomy" id="1437360"/>
    <lineage>
        <taxon>Bacteria</taxon>
        <taxon>Pseudomonadati</taxon>
        <taxon>Pseudomonadota</taxon>
        <taxon>Alphaproteobacteria</taxon>
        <taxon>Hyphomicrobiales</taxon>
        <taxon>Nitrobacteraceae</taxon>
        <taxon>Bradyrhizobium</taxon>
    </lineage>
</organism>